<gene>
    <name evidence="2" type="ORF">Tco_0769223</name>
</gene>
<feature type="compositionally biased region" description="Polar residues" evidence="1">
    <location>
        <begin position="73"/>
        <end position="82"/>
    </location>
</feature>
<feature type="region of interest" description="Disordered" evidence="1">
    <location>
        <begin position="61"/>
        <end position="82"/>
    </location>
</feature>
<protein>
    <submittedName>
        <fullName evidence="2">Uncharacterized protein</fullName>
    </submittedName>
</protein>
<sequence>MEILLVSSSNSTTVGDLRSSNENKLVQLETLSRRLRRDSYNPITAESDSLPHSHAQATKTYYMHQDSRIKKAQVQSHRLPQL</sequence>
<reference evidence="2" key="2">
    <citation type="submission" date="2022-01" db="EMBL/GenBank/DDBJ databases">
        <authorList>
            <person name="Yamashiro T."/>
            <person name="Shiraishi A."/>
            <person name="Satake H."/>
            <person name="Nakayama K."/>
        </authorList>
    </citation>
    <scope>NUCLEOTIDE SEQUENCE</scope>
</reference>
<name>A0ABQ4ZBN5_9ASTR</name>
<organism evidence="2 3">
    <name type="scientific">Tanacetum coccineum</name>
    <dbReference type="NCBI Taxonomy" id="301880"/>
    <lineage>
        <taxon>Eukaryota</taxon>
        <taxon>Viridiplantae</taxon>
        <taxon>Streptophyta</taxon>
        <taxon>Embryophyta</taxon>
        <taxon>Tracheophyta</taxon>
        <taxon>Spermatophyta</taxon>
        <taxon>Magnoliopsida</taxon>
        <taxon>eudicotyledons</taxon>
        <taxon>Gunneridae</taxon>
        <taxon>Pentapetalae</taxon>
        <taxon>asterids</taxon>
        <taxon>campanulids</taxon>
        <taxon>Asterales</taxon>
        <taxon>Asteraceae</taxon>
        <taxon>Asteroideae</taxon>
        <taxon>Anthemideae</taxon>
        <taxon>Anthemidinae</taxon>
        <taxon>Tanacetum</taxon>
    </lineage>
</organism>
<evidence type="ECO:0000256" key="1">
    <source>
        <dbReference type="SAM" id="MobiDB-lite"/>
    </source>
</evidence>
<evidence type="ECO:0000313" key="3">
    <source>
        <dbReference type="Proteomes" id="UP001151760"/>
    </source>
</evidence>
<keyword evidence="3" id="KW-1185">Reference proteome</keyword>
<accession>A0ABQ4ZBN5</accession>
<reference evidence="2" key="1">
    <citation type="journal article" date="2022" name="Int. J. Mol. Sci.">
        <title>Draft Genome of Tanacetum Coccineum: Genomic Comparison of Closely Related Tanacetum-Family Plants.</title>
        <authorList>
            <person name="Yamashiro T."/>
            <person name="Shiraishi A."/>
            <person name="Nakayama K."/>
            <person name="Satake H."/>
        </authorList>
    </citation>
    <scope>NUCLEOTIDE SEQUENCE</scope>
</reference>
<dbReference type="EMBL" id="BQNB010011133">
    <property type="protein sequence ID" value="GJS86587.1"/>
    <property type="molecule type" value="Genomic_DNA"/>
</dbReference>
<dbReference type="Proteomes" id="UP001151760">
    <property type="component" value="Unassembled WGS sequence"/>
</dbReference>
<proteinExistence type="predicted"/>
<evidence type="ECO:0000313" key="2">
    <source>
        <dbReference type="EMBL" id="GJS86587.1"/>
    </source>
</evidence>
<comment type="caution">
    <text evidence="2">The sequence shown here is derived from an EMBL/GenBank/DDBJ whole genome shotgun (WGS) entry which is preliminary data.</text>
</comment>